<dbReference type="RefSeq" id="WP_183750792.1">
    <property type="nucleotide sequence ID" value="NZ_JACICC010000002.1"/>
</dbReference>
<feature type="coiled-coil region" evidence="1">
    <location>
        <begin position="279"/>
        <end position="316"/>
    </location>
</feature>
<dbReference type="Pfam" id="PF09669">
    <property type="entry name" value="Phage_pRha"/>
    <property type="match status" value="1"/>
</dbReference>
<dbReference type="AlphaFoldDB" id="A0A7W6EFF1"/>
<dbReference type="InterPro" id="IPR014054">
    <property type="entry name" value="Phage_regulatory_Rha"/>
</dbReference>
<evidence type="ECO:0000313" key="3">
    <source>
        <dbReference type="EMBL" id="MBB3808746.1"/>
    </source>
</evidence>
<comment type="caution">
    <text evidence="3">The sequence shown here is derived from an EMBL/GenBank/DDBJ whole genome shotgun (WGS) entry which is preliminary data.</text>
</comment>
<organism evidence="3 4">
    <name type="scientific">Pseudochelatococcus contaminans</name>
    <dbReference type="NCBI Taxonomy" id="1538103"/>
    <lineage>
        <taxon>Bacteria</taxon>
        <taxon>Pseudomonadati</taxon>
        <taxon>Pseudomonadota</taxon>
        <taxon>Alphaproteobacteria</taxon>
        <taxon>Hyphomicrobiales</taxon>
        <taxon>Chelatococcaceae</taxon>
        <taxon>Pseudochelatococcus</taxon>
    </lineage>
</organism>
<dbReference type="EMBL" id="JACICC010000002">
    <property type="protein sequence ID" value="MBB3808746.1"/>
    <property type="molecule type" value="Genomic_DNA"/>
</dbReference>
<dbReference type="InterPro" id="IPR005039">
    <property type="entry name" value="Ant_C"/>
</dbReference>
<dbReference type="Proteomes" id="UP000537592">
    <property type="component" value="Unassembled WGS sequence"/>
</dbReference>
<protein>
    <submittedName>
        <fullName evidence="3">Phage regulator Rha-like protein</fullName>
    </submittedName>
</protein>
<keyword evidence="1" id="KW-0175">Coiled coil</keyword>
<accession>A0A7W6EFF1</accession>
<name>A0A7W6EFF1_9HYPH</name>
<evidence type="ECO:0000259" key="2">
    <source>
        <dbReference type="Pfam" id="PF03374"/>
    </source>
</evidence>
<feature type="domain" description="Antirepressor protein C-terminal" evidence="2">
    <location>
        <begin position="301"/>
        <end position="404"/>
    </location>
</feature>
<evidence type="ECO:0000256" key="1">
    <source>
        <dbReference type="SAM" id="Coils"/>
    </source>
</evidence>
<dbReference type="Pfam" id="PF03374">
    <property type="entry name" value="ANT"/>
    <property type="match status" value="1"/>
</dbReference>
<proteinExistence type="predicted"/>
<evidence type="ECO:0000313" key="4">
    <source>
        <dbReference type="Proteomes" id="UP000537592"/>
    </source>
</evidence>
<dbReference type="GO" id="GO:0003677">
    <property type="term" value="F:DNA binding"/>
    <property type="evidence" value="ECO:0007669"/>
    <property type="project" value="InterPro"/>
</dbReference>
<sequence>MAIPANSTRAPVAHRRTDIVPHELPKQYAIQSDGIHQVPMFQGVERQVFSTVIPPRKRDAVALWRRPETLGPGDHQVVVYILSENLPANVRFGDTANARTPEDVLIYVESVDHSARFAYRASEIEAIHTWVCPLPAGRETYKLIQQEREANKEPVAAAQNELSLFTPTAGEPLAMSSREIAELTIKNHADVLRDIRNMLETLGEGTASKFAGSYKDASGKSNPVFNLPKRETLILVSGYRVDLRAKIIDRWMELEEAVKQPAKPAAPEFPIPQTFAEALMLAANQAAQIEHQKVRIEEKNAQIADMREDVDALDRIAGADDLFGLRQAVAMLQTTQNKFVAWLQRNGWAYRQTGSKRLLAYADKRKAGYATNKATIYEKPDGSEGINETLKFTPAGIVKLAKALNVTLTDGDLRTLRGDKGEAS</sequence>
<reference evidence="3 4" key="1">
    <citation type="submission" date="2020-08" db="EMBL/GenBank/DDBJ databases">
        <title>Genomic Encyclopedia of Type Strains, Phase IV (KMG-IV): sequencing the most valuable type-strain genomes for metagenomic binning, comparative biology and taxonomic classification.</title>
        <authorList>
            <person name="Goeker M."/>
        </authorList>
    </citation>
    <scope>NUCLEOTIDE SEQUENCE [LARGE SCALE GENOMIC DNA]</scope>
    <source>
        <strain evidence="3 4">DSM 28760</strain>
    </source>
</reference>
<gene>
    <name evidence="3" type="ORF">FHS81_000816</name>
</gene>
<keyword evidence="4" id="KW-1185">Reference proteome</keyword>